<sequence>VAFDRSTLQSNTVSTLQWPPSQHQFLMQRFSAAPDSALYQLPGHDPFSTSKTQNERRSTVSKVSAP</sequence>
<organism evidence="2 3">
    <name type="scientific">Aegilops tauschii subsp. strangulata</name>
    <name type="common">Goatgrass</name>
    <dbReference type="NCBI Taxonomy" id="200361"/>
    <lineage>
        <taxon>Eukaryota</taxon>
        <taxon>Viridiplantae</taxon>
        <taxon>Streptophyta</taxon>
        <taxon>Embryophyta</taxon>
        <taxon>Tracheophyta</taxon>
        <taxon>Spermatophyta</taxon>
        <taxon>Magnoliopsida</taxon>
        <taxon>Liliopsida</taxon>
        <taxon>Poales</taxon>
        <taxon>Poaceae</taxon>
        <taxon>BOP clade</taxon>
        <taxon>Pooideae</taxon>
        <taxon>Triticodae</taxon>
        <taxon>Triticeae</taxon>
        <taxon>Triticinae</taxon>
        <taxon>Aegilops</taxon>
    </lineage>
</organism>
<reference evidence="3" key="1">
    <citation type="journal article" date="2014" name="Science">
        <title>Ancient hybridizations among the ancestral genomes of bread wheat.</title>
        <authorList>
            <consortium name="International Wheat Genome Sequencing Consortium,"/>
            <person name="Marcussen T."/>
            <person name="Sandve S.R."/>
            <person name="Heier L."/>
            <person name="Spannagl M."/>
            <person name="Pfeifer M."/>
            <person name="Jakobsen K.S."/>
            <person name="Wulff B.B."/>
            <person name="Steuernagel B."/>
            <person name="Mayer K.F."/>
            <person name="Olsen O.A."/>
        </authorList>
    </citation>
    <scope>NUCLEOTIDE SEQUENCE [LARGE SCALE GENOMIC DNA]</scope>
    <source>
        <strain evidence="3">cv. AL8/78</strain>
    </source>
</reference>
<protein>
    <submittedName>
        <fullName evidence="2">Uncharacterized protein</fullName>
    </submittedName>
</protein>
<dbReference type="AlphaFoldDB" id="A0A453JL26"/>
<evidence type="ECO:0000313" key="2">
    <source>
        <dbReference type="EnsemblPlants" id="AET5Gv20104100.13"/>
    </source>
</evidence>
<keyword evidence="3" id="KW-1185">Reference proteome</keyword>
<feature type="region of interest" description="Disordered" evidence="1">
    <location>
        <begin position="37"/>
        <end position="66"/>
    </location>
</feature>
<dbReference type="Proteomes" id="UP000015105">
    <property type="component" value="Chromosome 5D"/>
</dbReference>
<reference evidence="2" key="5">
    <citation type="journal article" date="2021" name="G3 (Bethesda)">
        <title>Aegilops tauschii genome assembly Aet v5.0 features greater sequence contiguity and improved annotation.</title>
        <authorList>
            <person name="Wang L."/>
            <person name="Zhu T."/>
            <person name="Rodriguez J.C."/>
            <person name="Deal K.R."/>
            <person name="Dubcovsky J."/>
            <person name="McGuire P.E."/>
            <person name="Lux T."/>
            <person name="Spannagl M."/>
            <person name="Mayer K.F.X."/>
            <person name="Baldrich P."/>
            <person name="Meyers B.C."/>
            <person name="Huo N."/>
            <person name="Gu Y.Q."/>
            <person name="Zhou H."/>
            <person name="Devos K.M."/>
            <person name="Bennetzen J.L."/>
            <person name="Unver T."/>
            <person name="Budak H."/>
            <person name="Gulick P.J."/>
            <person name="Galiba G."/>
            <person name="Kalapos B."/>
            <person name="Nelson D.R."/>
            <person name="Li P."/>
            <person name="You F.M."/>
            <person name="Luo M.C."/>
            <person name="Dvorak J."/>
        </authorList>
    </citation>
    <scope>NUCLEOTIDE SEQUENCE [LARGE SCALE GENOMIC DNA]</scope>
    <source>
        <strain evidence="2">cv. AL8/78</strain>
    </source>
</reference>
<proteinExistence type="predicted"/>
<reference evidence="2" key="3">
    <citation type="journal article" date="2017" name="Nature">
        <title>Genome sequence of the progenitor of the wheat D genome Aegilops tauschii.</title>
        <authorList>
            <person name="Luo M.C."/>
            <person name="Gu Y.Q."/>
            <person name="Puiu D."/>
            <person name="Wang H."/>
            <person name="Twardziok S.O."/>
            <person name="Deal K.R."/>
            <person name="Huo N."/>
            <person name="Zhu T."/>
            <person name="Wang L."/>
            <person name="Wang Y."/>
            <person name="McGuire P.E."/>
            <person name="Liu S."/>
            <person name="Long H."/>
            <person name="Ramasamy R.K."/>
            <person name="Rodriguez J.C."/>
            <person name="Van S.L."/>
            <person name="Yuan L."/>
            <person name="Wang Z."/>
            <person name="Xia Z."/>
            <person name="Xiao L."/>
            <person name="Anderson O.D."/>
            <person name="Ouyang S."/>
            <person name="Liang Y."/>
            <person name="Zimin A.V."/>
            <person name="Pertea G."/>
            <person name="Qi P."/>
            <person name="Bennetzen J.L."/>
            <person name="Dai X."/>
            <person name="Dawson M.W."/>
            <person name="Muller H.G."/>
            <person name="Kugler K."/>
            <person name="Rivarola-Duarte L."/>
            <person name="Spannagl M."/>
            <person name="Mayer K.F.X."/>
            <person name="Lu F.H."/>
            <person name="Bevan M.W."/>
            <person name="Leroy P."/>
            <person name="Li P."/>
            <person name="You F.M."/>
            <person name="Sun Q."/>
            <person name="Liu Z."/>
            <person name="Lyons E."/>
            <person name="Wicker T."/>
            <person name="Salzberg S.L."/>
            <person name="Devos K.M."/>
            <person name="Dvorak J."/>
        </authorList>
    </citation>
    <scope>NUCLEOTIDE SEQUENCE [LARGE SCALE GENOMIC DNA]</scope>
    <source>
        <strain evidence="2">cv. AL8/78</strain>
    </source>
</reference>
<dbReference type="EnsemblPlants" id="AET5Gv20104100.13">
    <property type="protein sequence ID" value="AET5Gv20104100.13"/>
    <property type="gene ID" value="AET5Gv20104100"/>
</dbReference>
<reference evidence="2" key="4">
    <citation type="submission" date="2019-03" db="UniProtKB">
        <authorList>
            <consortium name="EnsemblPlants"/>
        </authorList>
    </citation>
    <scope>IDENTIFICATION</scope>
</reference>
<reference evidence="3" key="2">
    <citation type="journal article" date="2017" name="Nat. Plants">
        <title>The Aegilops tauschii genome reveals multiple impacts of transposons.</title>
        <authorList>
            <person name="Zhao G."/>
            <person name="Zou C."/>
            <person name="Li K."/>
            <person name="Wang K."/>
            <person name="Li T."/>
            <person name="Gao L."/>
            <person name="Zhang X."/>
            <person name="Wang H."/>
            <person name="Yang Z."/>
            <person name="Liu X."/>
            <person name="Jiang W."/>
            <person name="Mao L."/>
            <person name="Kong X."/>
            <person name="Jiao Y."/>
            <person name="Jia J."/>
        </authorList>
    </citation>
    <scope>NUCLEOTIDE SEQUENCE [LARGE SCALE GENOMIC DNA]</scope>
    <source>
        <strain evidence="3">cv. AL8/78</strain>
    </source>
</reference>
<dbReference type="Gramene" id="AET5Gv20104100.13">
    <property type="protein sequence ID" value="AET5Gv20104100.13"/>
    <property type="gene ID" value="AET5Gv20104100"/>
</dbReference>
<evidence type="ECO:0000313" key="3">
    <source>
        <dbReference type="Proteomes" id="UP000015105"/>
    </source>
</evidence>
<evidence type="ECO:0000256" key="1">
    <source>
        <dbReference type="SAM" id="MobiDB-lite"/>
    </source>
</evidence>
<name>A0A453JL26_AEGTS</name>
<accession>A0A453JL26</accession>